<comment type="similarity">
    <text evidence="1">Belongs to the NCBP3 family.</text>
</comment>
<evidence type="ECO:0000313" key="5">
    <source>
        <dbReference type="Proteomes" id="UP000276133"/>
    </source>
</evidence>
<evidence type="ECO:0000256" key="3">
    <source>
        <dbReference type="SAM" id="MobiDB-lite"/>
    </source>
</evidence>
<dbReference type="PANTHER" id="PTHR16291:SF0">
    <property type="entry name" value="NUCLEAR CAP-BINDING PROTEIN SUBUNIT 3"/>
    <property type="match status" value="1"/>
</dbReference>
<comment type="caution">
    <text evidence="4">The sequence shown here is derived from an EMBL/GenBank/DDBJ whole genome shotgun (WGS) entry which is preliminary data.</text>
</comment>
<evidence type="ECO:0000256" key="1">
    <source>
        <dbReference type="ARBA" id="ARBA00006069"/>
    </source>
</evidence>
<dbReference type="STRING" id="10195.A0A3M7PMY3"/>
<dbReference type="Gene3D" id="3.30.70.330">
    <property type="match status" value="1"/>
</dbReference>
<dbReference type="OrthoDB" id="422106at2759"/>
<sequence>MNKFEEIVRNSQKDASNNLKITILNKSAAGEEEEEKMDVIETGIVDEDKLIDPNRGHHSGDDDDDTEFHVNLDKAPPTLQNTILNEKIYLNEANGHTDATPPFDLDFISEPNLSLLYDSLNLTESNFAKDPQPDLKSTNLYRKDSIHVYGVDLLTTEDIFDFFSAYKPFAIEWINDSSCNVAWKNETHAANALLHISQPYECAAKRERLPPQGNKWRKATQLAKGKYQLYMRFVRLSTDRKIKGAESRSKFYVRHGNPNYGNIKGLISESKRKELKTSQLKEASNGLDLEIEANGRKLVSYEDVAEEFGVQREPLKAESRRARGLYSDQIEQSRKKSRFEPYSRHDRSSAKSTAASDPSDLRNKLNRIKGLSSQ</sequence>
<feature type="region of interest" description="Disordered" evidence="3">
    <location>
        <begin position="318"/>
        <end position="374"/>
    </location>
</feature>
<keyword evidence="5" id="KW-1185">Reference proteome</keyword>
<name>A0A3M7PMY3_BRAPC</name>
<dbReference type="GO" id="GO:0003729">
    <property type="term" value="F:mRNA binding"/>
    <property type="evidence" value="ECO:0007669"/>
    <property type="project" value="InterPro"/>
</dbReference>
<dbReference type="GO" id="GO:0005634">
    <property type="term" value="C:nucleus"/>
    <property type="evidence" value="ECO:0007669"/>
    <property type="project" value="TreeGrafter"/>
</dbReference>
<dbReference type="GO" id="GO:0000340">
    <property type="term" value="F:RNA 7-methylguanosine cap binding"/>
    <property type="evidence" value="ECO:0007669"/>
    <property type="project" value="InterPro"/>
</dbReference>
<organism evidence="4 5">
    <name type="scientific">Brachionus plicatilis</name>
    <name type="common">Marine rotifer</name>
    <name type="synonym">Brachionus muelleri</name>
    <dbReference type="NCBI Taxonomy" id="10195"/>
    <lineage>
        <taxon>Eukaryota</taxon>
        <taxon>Metazoa</taxon>
        <taxon>Spiralia</taxon>
        <taxon>Gnathifera</taxon>
        <taxon>Rotifera</taxon>
        <taxon>Eurotatoria</taxon>
        <taxon>Monogononta</taxon>
        <taxon>Pseudotrocha</taxon>
        <taxon>Ploima</taxon>
        <taxon>Brachionidae</taxon>
        <taxon>Brachionus</taxon>
    </lineage>
</organism>
<dbReference type="Pfam" id="PF10309">
    <property type="entry name" value="NCBP3"/>
    <property type="match status" value="1"/>
</dbReference>
<protein>
    <recommendedName>
        <fullName evidence="2">Nuclear cap-binding protein subunit 3</fullName>
    </recommendedName>
</protein>
<dbReference type="InterPro" id="IPR012677">
    <property type="entry name" value="Nucleotide-bd_a/b_plait_sf"/>
</dbReference>
<dbReference type="EMBL" id="REGN01009907">
    <property type="protein sequence ID" value="RNA00125.1"/>
    <property type="molecule type" value="Genomic_DNA"/>
</dbReference>
<evidence type="ECO:0000313" key="4">
    <source>
        <dbReference type="EMBL" id="RNA00125.1"/>
    </source>
</evidence>
<evidence type="ECO:0000256" key="2">
    <source>
        <dbReference type="ARBA" id="ARBA00019876"/>
    </source>
</evidence>
<dbReference type="Proteomes" id="UP000276133">
    <property type="component" value="Unassembled WGS sequence"/>
</dbReference>
<dbReference type="AlphaFoldDB" id="A0A3M7PMY3"/>
<dbReference type="PANTHER" id="PTHR16291">
    <property type="entry name" value="NUCLEAR CAP-BINDING PROTEIN SUBUNIT 3"/>
    <property type="match status" value="1"/>
</dbReference>
<accession>A0A3M7PMY3</accession>
<proteinExistence type="inferred from homology"/>
<dbReference type="InterPro" id="IPR019416">
    <property type="entry name" value="NCBP3"/>
</dbReference>
<gene>
    <name evidence="4" type="ORF">BpHYR1_021148</name>
</gene>
<reference evidence="4 5" key="1">
    <citation type="journal article" date="2018" name="Sci. Rep.">
        <title>Genomic signatures of local adaptation to the degree of environmental predictability in rotifers.</title>
        <authorList>
            <person name="Franch-Gras L."/>
            <person name="Hahn C."/>
            <person name="Garcia-Roger E.M."/>
            <person name="Carmona M.J."/>
            <person name="Serra M."/>
            <person name="Gomez A."/>
        </authorList>
    </citation>
    <scope>NUCLEOTIDE SEQUENCE [LARGE SCALE GENOMIC DNA]</scope>
    <source>
        <strain evidence="4">HYR1</strain>
    </source>
</reference>
<feature type="compositionally biased region" description="Basic and acidic residues" evidence="3">
    <location>
        <begin position="331"/>
        <end position="349"/>
    </location>
</feature>